<gene>
    <name evidence="1" type="ORF">VNO77_40732</name>
</gene>
<evidence type="ECO:0000313" key="2">
    <source>
        <dbReference type="Proteomes" id="UP001367508"/>
    </source>
</evidence>
<keyword evidence="2" id="KW-1185">Reference proteome</keyword>
<reference evidence="1 2" key="1">
    <citation type="submission" date="2024-01" db="EMBL/GenBank/DDBJ databases">
        <title>The genomes of 5 underutilized Papilionoideae crops provide insights into root nodulation and disease resistanc.</title>
        <authorList>
            <person name="Jiang F."/>
        </authorList>
    </citation>
    <scope>NUCLEOTIDE SEQUENCE [LARGE SCALE GENOMIC DNA]</scope>
    <source>
        <strain evidence="1">LVBAO_FW01</strain>
        <tissue evidence="1">Leaves</tissue>
    </source>
</reference>
<proteinExistence type="predicted"/>
<evidence type="ECO:0000313" key="1">
    <source>
        <dbReference type="EMBL" id="KAK7307554.1"/>
    </source>
</evidence>
<dbReference type="EMBL" id="JAYMYQ010000010">
    <property type="protein sequence ID" value="KAK7307554.1"/>
    <property type="molecule type" value="Genomic_DNA"/>
</dbReference>
<accession>A0AAN9K1Q4</accession>
<comment type="caution">
    <text evidence="1">The sequence shown here is derived from an EMBL/GenBank/DDBJ whole genome shotgun (WGS) entry which is preliminary data.</text>
</comment>
<organism evidence="1 2">
    <name type="scientific">Canavalia gladiata</name>
    <name type="common">Sword bean</name>
    <name type="synonym">Dolichos gladiatus</name>
    <dbReference type="NCBI Taxonomy" id="3824"/>
    <lineage>
        <taxon>Eukaryota</taxon>
        <taxon>Viridiplantae</taxon>
        <taxon>Streptophyta</taxon>
        <taxon>Embryophyta</taxon>
        <taxon>Tracheophyta</taxon>
        <taxon>Spermatophyta</taxon>
        <taxon>Magnoliopsida</taxon>
        <taxon>eudicotyledons</taxon>
        <taxon>Gunneridae</taxon>
        <taxon>Pentapetalae</taxon>
        <taxon>rosids</taxon>
        <taxon>fabids</taxon>
        <taxon>Fabales</taxon>
        <taxon>Fabaceae</taxon>
        <taxon>Papilionoideae</taxon>
        <taxon>50 kb inversion clade</taxon>
        <taxon>NPAAA clade</taxon>
        <taxon>indigoferoid/millettioid clade</taxon>
        <taxon>Phaseoleae</taxon>
        <taxon>Canavalia</taxon>
    </lineage>
</organism>
<sequence>MIVLVFGSTSKFQFPSPSEKKGGVGEVSFFVGDSCYPNELRWFSNQRVWRAKWFFQSFIPDGMEYFAAKKSEKTKLGEAGKSNHFGSMIDIQSCLYRSEIGFSMTSV</sequence>
<protein>
    <submittedName>
        <fullName evidence="1">Uncharacterized protein</fullName>
    </submittedName>
</protein>
<dbReference type="AlphaFoldDB" id="A0AAN9K1Q4"/>
<name>A0AAN9K1Q4_CANGL</name>
<dbReference type="Proteomes" id="UP001367508">
    <property type="component" value="Unassembled WGS sequence"/>
</dbReference>